<reference evidence="6" key="1">
    <citation type="submission" date="2013-01" db="EMBL/GenBank/DDBJ databases">
        <title>Draft Genome Sequence of a Mulberry Tree, Morus notabilis C.K. Schneid.</title>
        <authorList>
            <person name="He N."/>
            <person name="Zhao S."/>
        </authorList>
    </citation>
    <scope>NUCLEOTIDE SEQUENCE</scope>
</reference>
<keyword evidence="6" id="KW-1185">Reference proteome</keyword>
<evidence type="ECO:0000313" key="6">
    <source>
        <dbReference type="Proteomes" id="UP000030645"/>
    </source>
</evidence>
<organism evidence="5 6">
    <name type="scientific">Morus notabilis</name>
    <dbReference type="NCBI Taxonomy" id="981085"/>
    <lineage>
        <taxon>Eukaryota</taxon>
        <taxon>Viridiplantae</taxon>
        <taxon>Streptophyta</taxon>
        <taxon>Embryophyta</taxon>
        <taxon>Tracheophyta</taxon>
        <taxon>Spermatophyta</taxon>
        <taxon>Magnoliopsida</taxon>
        <taxon>eudicotyledons</taxon>
        <taxon>Gunneridae</taxon>
        <taxon>Pentapetalae</taxon>
        <taxon>rosids</taxon>
        <taxon>fabids</taxon>
        <taxon>Rosales</taxon>
        <taxon>Moraceae</taxon>
        <taxon>Moreae</taxon>
        <taxon>Morus</taxon>
    </lineage>
</organism>
<feature type="coiled-coil region" evidence="4">
    <location>
        <begin position="119"/>
        <end position="174"/>
    </location>
</feature>
<proteinExistence type="predicted"/>
<keyword evidence="3" id="KW-0862">Zinc</keyword>
<keyword evidence="1" id="KW-0479">Metal-binding</keyword>
<evidence type="ECO:0000256" key="1">
    <source>
        <dbReference type="ARBA" id="ARBA00022723"/>
    </source>
</evidence>
<gene>
    <name evidence="5" type="ORF">L484_015994</name>
</gene>
<keyword evidence="4" id="KW-0175">Coiled coil</keyword>
<evidence type="ECO:0000256" key="3">
    <source>
        <dbReference type="ARBA" id="ARBA00022833"/>
    </source>
</evidence>
<accession>W9RMJ8</accession>
<dbReference type="eggNOG" id="KOG1100">
    <property type="taxonomic scope" value="Eukaryota"/>
</dbReference>
<dbReference type="GO" id="GO:0008270">
    <property type="term" value="F:zinc ion binding"/>
    <property type="evidence" value="ECO:0007669"/>
    <property type="project" value="UniProtKB-KW"/>
</dbReference>
<name>W9RMJ8_9ROSA</name>
<dbReference type="OrthoDB" id="1711136at2759"/>
<evidence type="ECO:0000313" key="5">
    <source>
        <dbReference type="EMBL" id="EXB60644.1"/>
    </source>
</evidence>
<dbReference type="Pfam" id="PF13920">
    <property type="entry name" value="zf-C3HC4_3"/>
    <property type="match status" value="1"/>
</dbReference>
<dbReference type="EMBL" id="KE344398">
    <property type="protein sequence ID" value="EXB60644.1"/>
    <property type="molecule type" value="Genomic_DNA"/>
</dbReference>
<evidence type="ECO:0000256" key="2">
    <source>
        <dbReference type="ARBA" id="ARBA00022771"/>
    </source>
</evidence>
<dbReference type="PANTHER" id="PTHR42647:SF22">
    <property type="entry name" value="BOI-RELATED E3 UBIQUITIN-PROTEIN LIGASE 2-RELATED"/>
    <property type="match status" value="1"/>
</dbReference>
<dbReference type="PANTHER" id="PTHR42647">
    <property type="entry name" value="SBP (S-RIBONUCLEASE BINDING PROTEIN) FAMILY PROTEIN"/>
    <property type="match status" value="1"/>
</dbReference>
<dbReference type="KEGG" id="mnt:21399070"/>
<dbReference type="FunFam" id="3.30.40.10:FF:000239">
    <property type="entry name" value="probable BOI-related E3 ubiquitin-protein ligase 2"/>
    <property type="match status" value="1"/>
</dbReference>
<dbReference type="Proteomes" id="UP000030645">
    <property type="component" value="Unassembled WGS sequence"/>
</dbReference>
<dbReference type="Gene3D" id="3.30.40.10">
    <property type="entry name" value="Zinc/RING finger domain, C3HC4 (zinc finger)"/>
    <property type="match status" value="1"/>
</dbReference>
<keyword evidence="2" id="KW-0863">Zinc-finger</keyword>
<dbReference type="FunFam" id="1.10.1170.10:FF:000002">
    <property type="entry name" value="Baculoviral IAP repeat containing 7"/>
    <property type="match status" value="1"/>
</dbReference>
<protein>
    <recommendedName>
        <fullName evidence="7">RING-type domain-containing protein</fullName>
    </recommendedName>
</protein>
<evidence type="ECO:0000256" key="4">
    <source>
        <dbReference type="SAM" id="Coils"/>
    </source>
</evidence>
<dbReference type="GO" id="GO:0004842">
    <property type="term" value="F:ubiquitin-protein transferase activity"/>
    <property type="evidence" value="ECO:0007669"/>
    <property type="project" value="TreeGrafter"/>
</dbReference>
<evidence type="ECO:0008006" key="7">
    <source>
        <dbReference type="Google" id="ProtNLM"/>
    </source>
</evidence>
<sequence>MAVQAHLNSGNYLGLPTNMCSLQDLTFNPVLGIDDDTHLFGHQQAQLHLNNNGVYSSSSSDSLLRTAFPLDAQMELQRQELECILQLQNEKLRFALHEQRKQQLLALMSSLESKTLSLIRQKEADLAEARKKGMELQVRLRKVEIESQTWQRVAKANEAMIMDLNNTLQEVRERQVWVGNRAEDAESSCEELGGKVTSPETSMVCRSCKAQNSCVLFLPCRHLCSCKSCEAFLGSCPVCESTKEASMEVFLV</sequence>
<dbReference type="AlphaFoldDB" id="W9RMJ8"/>
<dbReference type="InterPro" id="IPR013083">
    <property type="entry name" value="Znf_RING/FYVE/PHD"/>
</dbReference>